<dbReference type="PANTHER" id="PTHR33713:SF10">
    <property type="entry name" value="ANTITOXIN YAFN"/>
    <property type="match status" value="1"/>
</dbReference>
<proteinExistence type="inferred from homology"/>
<gene>
    <name evidence="3" type="ORF">EFL95_09025</name>
</gene>
<dbReference type="SUPFAM" id="SSF143120">
    <property type="entry name" value="YefM-like"/>
    <property type="match status" value="1"/>
</dbReference>
<evidence type="ECO:0000256" key="1">
    <source>
        <dbReference type="ARBA" id="ARBA00009981"/>
    </source>
</evidence>
<dbReference type="PANTHER" id="PTHR33713">
    <property type="entry name" value="ANTITOXIN YAFN-RELATED"/>
    <property type="match status" value="1"/>
</dbReference>
<dbReference type="Gene3D" id="1.10.1220.170">
    <property type="match status" value="1"/>
</dbReference>
<protein>
    <recommendedName>
        <fullName evidence="2">Antitoxin</fullName>
    </recommendedName>
</protein>
<dbReference type="Gene3D" id="3.40.1620.10">
    <property type="entry name" value="YefM-like domain"/>
    <property type="match status" value="1"/>
</dbReference>
<dbReference type="InterPro" id="IPR006442">
    <property type="entry name" value="Antitoxin_Phd/YefM"/>
</dbReference>
<comment type="caution">
    <text evidence="3">The sequence shown here is derived from an EMBL/GenBank/DDBJ whole genome shotgun (WGS) entry which is preliminary data.</text>
</comment>
<dbReference type="Proteomes" id="UP000277094">
    <property type="component" value="Unassembled WGS sequence"/>
</dbReference>
<dbReference type="EMBL" id="RJSG01000002">
    <property type="protein sequence ID" value="RNL79161.1"/>
    <property type="molecule type" value="Genomic_DNA"/>
</dbReference>
<comment type="similarity">
    <text evidence="1 2">Belongs to the phD/YefM antitoxin family.</text>
</comment>
<dbReference type="Pfam" id="PF02604">
    <property type="entry name" value="PhdYeFM_antitox"/>
    <property type="match status" value="1"/>
</dbReference>
<dbReference type="AlphaFoldDB" id="A0A3N0DUF4"/>
<accession>A0A3N0DUF4</accession>
<evidence type="ECO:0000313" key="4">
    <source>
        <dbReference type="Proteomes" id="UP000277094"/>
    </source>
</evidence>
<dbReference type="OrthoDB" id="9802003at2"/>
<sequence length="118" mass="13017">MNCRLRLRSLRRDPGVNTNGFGVLYKSSYDFIMTADTPNLTGVPTLPIAEARENFRSLIDEVSQTGAGYTITRHGKPVAVLIAHDEYESLIETLNILSDDDAMDAIAEAEAETRQADN</sequence>
<evidence type="ECO:0000313" key="3">
    <source>
        <dbReference type="EMBL" id="RNL79161.1"/>
    </source>
</evidence>
<dbReference type="NCBIfam" id="TIGR01552">
    <property type="entry name" value="phd_fam"/>
    <property type="match status" value="1"/>
</dbReference>
<keyword evidence="4" id="KW-1185">Reference proteome</keyword>
<dbReference type="InterPro" id="IPR051405">
    <property type="entry name" value="phD/YefM_antitoxin"/>
</dbReference>
<evidence type="ECO:0000256" key="2">
    <source>
        <dbReference type="RuleBase" id="RU362080"/>
    </source>
</evidence>
<organism evidence="3 4">
    <name type="scientific">Nocardioides marmorisolisilvae</name>
    <dbReference type="NCBI Taxonomy" id="1542737"/>
    <lineage>
        <taxon>Bacteria</taxon>
        <taxon>Bacillati</taxon>
        <taxon>Actinomycetota</taxon>
        <taxon>Actinomycetes</taxon>
        <taxon>Propionibacteriales</taxon>
        <taxon>Nocardioidaceae</taxon>
        <taxon>Nocardioides</taxon>
    </lineage>
</organism>
<comment type="function">
    <text evidence="2">Antitoxin component of a type II toxin-antitoxin (TA) system.</text>
</comment>
<name>A0A3N0DUF4_9ACTN</name>
<reference evidence="3 4" key="1">
    <citation type="submission" date="2018-11" db="EMBL/GenBank/DDBJ databases">
        <authorList>
            <person name="Li F."/>
        </authorList>
    </citation>
    <scope>NUCLEOTIDE SEQUENCE [LARGE SCALE GENOMIC DNA]</scope>
    <source>
        <strain evidence="3 4">KIS18-7</strain>
    </source>
</reference>
<dbReference type="InterPro" id="IPR036165">
    <property type="entry name" value="YefM-like_sf"/>
</dbReference>